<dbReference type="EnsemblMetazoa" id="MESCA002427-RA">
    <property type="protein sequence ID" value="MESCA002427-PA"/>
    <property type="gene ID" value="MESCA002427"/>
</dbReference>
<dbReference type="HOGENOM" id="CLU_1222311_0_0_1"/>
<evidence type="ECO:0000313" key="4">
    <source>
        <dbReference type="EnsemblMetazoa" id="MESCA002427-PA"/>
    </source>
</evidence>
<accession>T1GGB3</accession>
<reference evidence="5" key="1">
    <citation type="submission" date="2013-02" db="EMBL/GenBank/DDBJ databases">
        <authorList>
            <person name="Hughes D."/>
        </authorList>
    </citation>
    <scope>NUCLEOTIDE SEQUENCE</scope>
    <source>
        <strain>Durham</strain>
        <strain evidence="5">NC isolate 2 -- Noor lab</strain>
    </source>
</reference>
<sequence length="227" mass="25862">MVNEQQVLYDNASQEINKLGNQVDTFSPFQHKVKMEEPDVKRENSSSIEPKHMLPIGDRTYSDGLSPSKNFSDNYRGLSGHQMIVLSPTTTTQLTAVNNKFPANSTTPVEAATTTSLPLITLIQNSNGNIKLGEDEKRHILQQRLARKQVQLQQQHHQQQHHQHPQQQTNEVLTNDIISIFLKNQLTLKQQQIPQNEENLLTHNEIKLCSKLNILPSEYISMKTVLL</sequence>
<evidence type="ECO:0000259" key="3">
    <source>
        <dbReference type="Pfam" id="PF24533"/>
    </source>
</evidence>
<evidence type="ECO:0000256" key="1">
    <source>
        <dbReference type="ARBA" id="ARBA00004123"/>
    </source>
</evidence>
<dbReference type="EMBL" id="CAQQ02142044">
    <property type="status" value="NOT_ANNOTATED_CDS"/>
    <property type="molecule type" value="Genomic_DNA"/>
</dbReference>
<organism evidence="4 5">
    <name type="scientific">Megaselia scalaris</name>
    <name type="common">Humpbacked fly</name>
    <name type="synonym">Phora scalaris</name>
    <dbReference type="NCBI Taxonomy" id="36166"/>
    <lineage>
        <taxon>Eukaryota</taxon>
        <taxon>Metazoa</taxon>
        <taxon>Ecdysozoa</taxon>
        <taxon>Arthropoda</taxon>
        <taxon>Hexapoda</taxon>
        <taxon>Insecta</taxon>
        <taxon>Pterygota</taxon>
        <taxon>Neoptera</taxon>
        <taxon>Endopterygota</taxon>
        <taxon>Diptera</taxon>
        <taxon>Brachycera</taxon>
        <taxon>Muscomorpha</taxon>
        <taxon>Platypezoidea</taxon>
        <taxon>Phoridae</taxon>
        <taxon>Megaseliini</taxon>
        <taxon>Megaselia</taxon>
    </lineage>
</organism>
<evidence type="ECO:0000256" key="2">
    <source>
        <dbReference type="SAM" id="MobiDB-lite"/>
    </source>
</evidence>
<keyword evidence="5" id="KW-1185">Reference proteome</keyword>
<feature type="domain" description="Ada2b tri-helical" evidence="3">
    <location>
        <begin position="199"/>
        <end position="227"/>
    </location>
</feature>
<dbReference type="GO" id="GO:0005634">
    <property type="term" value="C:nucleus"/>
    <property type="evidence" value="ECO:0007669"/>
    <property type="project" value="UniProtKB-SubCell"/>
</dbReference>
<dbReference type="AlphaFoldDB" id="T1GGB3"/>
<feature type="region of interest" description="Disordered" evidence="2">
    <location>
        <begin position="149"/>
        <end position="169"/>
    </location>
</feature>
<comment type="subcellular location">
    <subcellularLocation>
        <location evidence="1">Nucleus</location>
    </subcellularLocation>
</comment>
<proteinExistence type="predicted"/>
<protein>
    <recommendedName>
        <fullName evidence="3">Ada2b tri-helical domain-containing protein</fullName>
    </recommendedName>
</protein>
<dbReference type="InterPro" id="IPR009057">
    <property type="entry name" value="Homeodomain-like_sf"/>
</dbReference>
<name>T1GGB3_MEGSC</name>
<dbReference type="Pfam" id="PF24533">
    <property type="entry name" value="Tri-helical_Ada2b_C"/>
    <property type="match status" value="1"/>
</dbReference>
<feature type="compositionally biased region" description="Basic and acidic residues" evidence="2">
    <location>
        <begin position="37"/>
        <end position="52"/>
    </location>
</feature>
<dbReference type="Proteomes" id="UP000015102">
    <property type="component" value="Unassembled WGS sequence"/>
</dbReference>
<reference evidence="4" key="2">
    <citation type="submission" date="2015-06" db="UniProtKB">
        <authorList>
            <consortium name="EnsemblMetazoa"/>
        </authorList>
    </citation>
    <scope>IDENTIFICATION</scope>
</reference>
<dbReference type="STRING" id="36166.T1GGB3"/>
<dbReference type="InterPro" id="IPR056267">
    <property type="entry name" value="Ada2b_C"/>
</dbReference>
<dbReference type="Gene3D" id="1.10.10.10">
    <property type="entry name" value="Winged helix-like DNA-binding domain superfamily/Winged helix DNA-binding domain"/>
    <property type="match status" value="1"/>
</dbReference>
<feature type="region of interest" description="Disordered" evidence="2">
    <location>
        <begin position="37"/>
        <end position="60"/>
    </location>
</feature>
<dbReference type="InterPro" id="IPR036388">
    <property type="entry name" value="WH-like_DNA-bd_sf"/>
</dbReference>
<dbReference type="SUPFAM" id="SSF46689">
    <property type="entry name" value="Homeodomain-like"/>
    <property type="match status" value="1"/>
</dbReference>
<evidence type="ECO:0000313" key="5">
    <source>
        <dbReference type="Proteomes" id="UP000015102"/>
    </source>
</evidence>